<dbReference type="EMBL" id="JAMBEP010000001">
    <property type="protein sequence ID" value="MCL1634111.1"/>
    <property type="molecule type" value="Genomic_DNA"/>
</dbReference>
<proteinExistence type="predicted"/>
<evidence type="ECO:0000313" key="2">
    <source>
        <dbReference type="Proteomes" id="UP001431217"/>
    </source>
</evidence>
<comment type="caution">
    <text evidence="1">The sequence shown here is derived from an EMBL/GenBank/DDBJ whole genome shotgun (WGS) entry which is preliminary data.</text>
</comment>
<sequence>MNGTDGYAVFFFPQALEALGEAIKPYLMPGPEPWVLCNEIDTGGALIEMTLQGQNKDGKPVQIELMVPSGMVRMIVSAHSDGVFGFGPQGFEKPTTVIAPASSPAEEKPKV</sequence>
<dbReference type="RefSeq" id="WP_249472309.1">
    <property type="nucleotide sequence ID" value="NZ_JAMBEP010000001.1"/>
</dbReference>
<gene>
    <name evidence="1" type="ORF">M2650_05625</name>
</gene>
<organism evidence="1 2">
    <name type="scientific">Luteimonas galliterrae</name>
    <dbReference type="NCBI Taxonomy" id="2940486"/>
    <lineage>
        <taxon>Bacteria</taxon>
        <taxon>Pseudomonadati</taxon>
        <taxon>Pseudomonadota</taxon>
        <taxon>Gammaproteobacteria</taxon>
        <taxon>Lysobacterales</taxon>
        <taxon>Lysobacteraceae</taxon>
        <taxon>Luteimonas</taxon>
    </lineage>
</organism>
<name>A0ABT0MGV9_9GAMM</name>
<protein>
    <submittedName>
        <fullName evidence="1">Uncharacterized protein</fullName>
    </submittedName>
</protein>
<reference evidence="1 2" key="1">
    <citation type="submission" date="2022-05" db="EMBL/GenBank/DDBJ databases">
        <title>Luteimonas sp. SX5, whole genome shotgun sequencing project.</title>
        <authorList>
            <person name="Zhao G."/>
            <person name="Shen L."/>
        </authorList>
    </citation>
    <scope>NUCLEOTIDE SEQUENCE [LARGE SCALE GENOMIC DNA]</scope>
    <source>
        <strain evidence="1 2">SX5</strain>
    </source>
</reference>
<evidence type="ECO:0000313" key="1">
    <source>
        <dbReference type="EMBL" id="MCL1634111.1"/>
    </source>
</evidence>
<accession>A0ABT0MGV9</accession>
<keyword evidence="2" id="KW-1185">Reference proteome</keyword>
<dbReference type="Proteomes" id="UP001431217">
    <property type="component" value="Unassembled WGS sequence"/>
</dbReference>